<evidence type="ECO:0000313" key="2">
    <source>
        <dbReference type="EMBL" id="MBP1465516.1"/>
    </source>
</evidence>
<accession>A0ABS4D7U5</accession>
<dbReference type="Proteomes" id="UP001193081">
    <property type="component" value="Unassembled WGS sequence"/>
</dbReference>
<proteinExistence type="predicted"/>
<evidence type="ECO:0000313" key="3">
    <source>
        <dbReference type="Proteomes" id="UP001193081"/>
    </source>
</evidence>
<name>A0ABS4D7U5_9CHLR</name>
<feature type="transmembrane region" description="Helical" evidence="1">
    <location>
        <begin position="404"/>
        <end position="423"/>
    </location>
</feature>
<feature type="transmembrane region" description="Helical" evidence="1">
    <location>
        <begin position="533"/>
        <end position="553"/>
    </location>
</feature>
<feature type="transmembrane region" description="Helical" evidence="1">
    <location>
        <begin position="705"/>
        <end position="725"/>
    </location>
</feature>
<feature type="transmembrane region" description="Helical" evidence="1">
    <location>
        <begin position="334"/>
        <end position="356"/>
    </location>
</feature>
<sequence length="812" mass="90205">MARSTASGTISERASRGAALTVPRVGDLRPYILLIVLTIVLLMLAYTARPTVVIDLGSTRDMAFLRDFNGREIDASGASEQFAWPAGERELAIPGRRDGVWIATFEASPDQPDRALRQVAIAVDGIRVEMPRLSERTLVAKLTPDLLEAETVTIQMVSPLVGDPEPPTDLVGTLTIAPARTYRWSQGESQIVMPGLGRGAWTAHIRLIAAHPNQQPVEAKLLVNGVPMVAIPDRGEERMIHLHIPASLMGNGDLELALQANVYNDPRELGVLISRVVVAPAAGTGVIRSAVPPWATTFSMLTMVLGVYGALSMLRVGETTRVMARASLHRWGDLGPLIGALLVALVGAWALMVYRFPTSFFLPRLAGLAIWSIVLALALIPLTNWFFAAIGAIEPREHEERGRFTPAPLTSALLLIFFVSYWFKAGGMLYPYFVAVDVQWHMERARWILEGQLPLLYGLNSPLNESTMPTAEWGENRPIIPYSPYFHIFAAPLSLLPWPMPLSINMLSALADSTRIIMIGLLGWRFGLSARNVVFAAAMYAVMPVAFLLHAWGNVPTTFGLWMTLMATTFLVCAWERIHERGPMVIFSLMLTVTFLIYTVTAVFMGVFLVLLTLMLLAAAPKGAEWAALRTRIKPIWQATGVAILVVIVVYYGQYILPIIERSVPYFATVFTQGASSVGVERAPFHLYMWAFFQAFDYRIWPGRYLFYGLAFPLLFTIPGFLHLWKRPLAGVFLAAWFSVSIVFMLAGYRISMVDKQLFYILPIIAICWAVYAGRYWQRGRWAQIMIVTIYLVSAVAALDQWFFRIAISPLS</sequence>
<feature type="transmembrane region" description="Helical" evidence="1">
    <location>
        <begin position="368"/>
        <end position="392"/>
    </location>
</feature>
<feature type="transmembrane region" description="Helical" evidence="1">
    <location>
        <begin position="783"/>
        <end position="804"/>
    </location>
</feature>
<reference evidence="2 3" key="1">
    <citation type="submission" date="2021-03" db="EMBL/GenBank/DDBJ databases">
        <authorList>
            <person name="Grouzdev D.S."/>
        </authorList>
    </citation>
    <scope>NUCLEOTIDE SEQUENCE [LARGE SCALE GENOMIC DNA]</scope>
    <source>
        <strain evidence="2 3">M50-1</strain>
    </source>
</reference>
<dbReference type="EMBL" id="SIJK02000009">
    <property type="protein sequence ID" value="MBP1465516.1"/>
    <property type="molecule type" value="Genomic_DNA"/>
</dbReference>
<dbReference type="RefSeq" id="WP_135477554.1">
    <property type="nucleotide sequence ID" value="NZ_SIJK02000009.1"/>
</dbReference>
<comment type="caution">
    <text evidence="2">The sequence shown here is derived from an EMBL/GenBank/DDBJ whole genome shotgun (WGS) entry which is preliminary data.</text>
</comment>
<evidence type="ECO:0000256" key="1">
    <source>
        <dbReference type="SAM" id="Phobius"/>
    </source>
</evidence>
<keyword evidence="1" id="KW-1133">Transmembrane helix</keyword>
<keyword evidence="1" id="KW-0472">Membrane</keyword>
<gene>
    <name evidence="2" type="ORF">EYB53_007340</name>
</gene>
<evidence type="ECO:0008006" key="4">
    <source>
        <dbReference type="Google" id="ProtNLM"/>
    </source>
</evidence>
<feature type="transmembrane region" description="Helical" evidence="1">
    <location>
        <begin position="731"/>
        <end position="751"/>
    </location>
</feature>
<organism evidence="2 3">
    <name type="scientific">Candidatus Chloroploca mongolica</name>
    <dbReference type="NCBI Taxonomy" id="2528176"/>
    <lineage>
        <taxon>Bacteria</taxon>
        <taxon>Bacillati</taxon>
        <taxon>Chloroflexota</taxon>
        <taxon>Chloroflexia</taxon>
        <taxon>Chloroflexales</taxon>
        <taxon>Chloroflexineae</taxon>
        <taxon>Oscillochloridaceae</taxon>
        <taxon>Candidatus Chloroploca</taxon>
    </lineage>
</organism>
<feature type="transmembrane region" description="Helical" evidence="1">
    <location>
        <begin position="559"/>
        <end position="578"/>
    </location>
</feature>
<feature type="transmembrane region" description="Helical" evidence="1">
    <location>
        <begin position="31"/>
        <end position="48"/>
    </location>
</feature>
<feature type="transmembrane region" description="Helical" evidence="1">
    <location>
        <begin position="758"/>
        <end position="777"/>
    </location>
</feature>
<feature type="transmembrane region" description="Helical" evidence="1">
    <location>
        <begin position="293"/>
        <end position="314"/>
    </location>
</feature>
<feature type="transmembrane region" description="Helical" evidence="1">
    <location>
        <begin position="636"/>
        <end position="653"/>
    </location>
</feature>
<keyword evidence="3" id="KW-1185">Reference proteome</keyword>
<protein>
    <recommendedName>
        <fullName evidence="4">Glycosyltransferase RgtA/B/C/D-like domain-containing protein</fullName>
    </recommendedName>
</protein>
<feature type="transmembrane region" description="Helical" evidence="1">
    <location>
        <begin position="585"/>
        <end position="616"/>
    </location>
</feature>
<keyword evidence="1" id="KW-0812">Transmembrane</keyword>